<reference evidence="2 3" key="1">
    <citation type="submission" date="2022-11" db="EMBL/GenBank/DDBJ databases">
        <title>Study of microbial diversity in lake waters.</title>
        <authorList>
            <person name="Zhang J."/>
        </authorList>
    </citation>
    <scope>NUCLEOTIDE SEQUENCE [LARGE SCALE GENOMIC DNA]</scope>
    <source>
        <strain evidence="2 3">DT12</strain>
    </source>
</reference>
<keyword evidence="1" id="KW-0812">Transmembrane</keyword>
<gene>
    <name evidence="2" type="ORF">OS242_17785</name>
</gene>
<feature type="transmembrane region" description="Helical" evidence="1">
    <location>
        <begin position="12"/>
        <end position="31"/>
    </location>
</feature>
<keyword evidence="1" id="KW-1133">Transmembrane helix</keyword>
<feature type="transmembrane region" description="Helical" evidence="1">
    <location>
        <begin position="59"/>
        <end position="78"/>
    </location>
</feature>
<evidence type="ECO:0000256" key="1">
    <source>
        <dbReference type="SAM" id="Phobius"/>
    </source>
</evidence>
<dbReference type="RefSeq" id="WP_267153049.1">
    <property type="nucleotide sequence ID" value="NZ_JAPMLT010000013.1"/>
</dbReference>
<proteinExistence type="predicted"/>
<dbReference type="Proteomes" id="UP001208017">
    <property type="component" value="Unassembled WGS sequence"/>
</dbReference>
<dbReference type="EMBL" id="JAPMLT010000013">
    <property type="protein sequence ID" value="MCX7571798.1"/>
    <property type="molecule type" value="Genomic_DNA"/>
</dbReference>
<evidence type="ECO:0000313" key="2">
    <source>
        <dbReference type="EMBL" id="MCX7571798.1"/>
    </source>
</evidence>
<keyword evidence="3" id="KW-1185">Reference proteome</keyword>
<comment type="caution">
    <text evidence="2">The sequence shown here is derived from an EMBL/GenBank/DDBJ whole genome shotgun (WGS) entry which is preliminary data.</text>
</comment>
<evidence type="ECO:0000313" key="3">
    <source>
        <dbReference type="Proteomes" id="UP001208017"/>
    </source>
</evidence>
<name>A0ABT3X4H0_9BACL</name>
<keyword evidence="1" id="KW-0472">Membrane</keyword>
<sequence length="92" mass="10995">MSEQQKRGLGWYSRFVYPLLVLIFAFVFAYFERLRLDVGNQQIPREQYIADHQAIAQDFYIWGGAILIVGIIWAICVARDKKKYPEKYKRYL</sequence>
<organism evidence="2 3">
    <name type="scientific">Tumebacillus lacus</name>
    <dbReference type="NCBI Taxonomy" id="2995335"/>
    <lineage>
        <taxon>Bacteria</taxon>
        <taxon>Bacillati</taxon>
        <taxon>Bacillota</taxon>
        <taxon>Bacilli</taxon>
        <taxon>Bacillales</taxon>
        <taxon>Alicyclobacillaceae</taxon>
        <taxon>Tumebacillus</taxon>
    </lineage>
</organism>
<protein>
    <submittedName>
        <fullName evidence="2">Uncharacterized protein</fullName>
    </submittedName>
</protein>
<accession>A0ABT3X4H0</accession>